<dbReference type="FunFam" id="3.30.479.30:FF:000004">
    <property type="entry name" value="Putative membrane protease family, stomatin"/>
    <property type="match status" value="1"/>
</dbReference>
<dbReference type="SMART" id="SM00244">
    <property type="entry name" value="PHB"/>
    <property type="match status" value="1"/>
</dbReference>
<dbReference type="Gene3D" id="6.10.250.2090">
    <property type="match status" value="1"/>
</dbReference>
<dbReference type="RefSeq" id="WP_207956870.1">
    <property type="nucleotide sequence ID" value="NZ_CP045119.1"/>
</dbReference>
<dbReference type="GO" id="GO:0005886">
    <property type="term" value="C:plasma membrane"/>
    <property type="evidence" value="ECO:0007669"/>
    <property type="project" value="InterPro"/>
</dbReference>
<dbReference type="PRINTS" id="PR00721">
    <property type="entry name" value="STOMATIN"/>
</dbReference>
<dbReference type="EMBL" id="CP045119">
    <property type="protein sequence ID" value="QIN84120.1"/>
    <property type="molecule type" value="Genomic_DNA"/>
</dbReference>
<dbReference type="InterPro" id="IPR001107">
    <property type="entry name" value="Band_7"/>
</dbReference>
<feature type="compositionally biased region" description="Basic and acidic residues" evidence="2">
    <location>
        <begin position="263"/>
        <end position="288"/>
    </location>
</feature>
<organism evidence="5 6">
    <name type="scientific">Rubrobacter tropicus</name>
    <dbReference type="NCBI Taxonomy" id="2653851"/>
    <lineage>
        <taxon>Bacteria</taxon>
        <taxon>Bacillati</taxon>
        <taxon>Actinomycetota</taxon>
        <taxon>Rubrobacteria</taxon>
        <taxon>Rubrobacterales</taxon>
        <taxon>Rubrobacteraceae</taxon>
        <taxon>Rubrobacter</taxon>
    </lineage>
</organism>
<dbReference type="InterPro" id="IPR001972">
    <property type="entry name" value="Stomatin_HflK_fam"/>
</dbReference>
<evidence type="ECO:0000256" key="2">
    <source>
        <dbReference type="SAM" id="MobiDB-lite"/>
    </source>
</evidence>
<sequence length="314" mass="34632">MGFALLQAVPVGIGFIAVAIVVIFVASVLISAIKVVKEYERGVIFRLGRVQGGPKGPGLFILLPFIDNMVKIDLRIVTMDVPPQDVITRDNVPARVNAVVYFRVTDPNKSVVEVENHVLATSQISQTTLRSVLGQKDLDDLLTNRDEINNELQTIIDEQTDPWGVKVSVVEVKDVEIPQQMQRAMARQAESERERRAKIIAAEGEYQASARLAQAADRLDTPAALQLRLFQTMGEIASEQNSTIVLPVPVDLIRPFMQSSNGSEDHEALQARRKRRAEDEREAERFYEEAVGEAAPGGSSDDGPGESVPEERLP</sequence>
<dbReference type="Proteomes" id="UP000501452">
    <property type="component" value="Chromosome"/>
</dbReference>
<dbReference type="Pfam" id="PF01145">
    <property type="entry name" value="Band_7"/>
    <property type="match status" value="1"/>
</dbReference>
<feature type="region of interest" description="Disordered" evidence="2">
    <location>
        <begin position="257"/>
        <end position="314"/>
    </location>
</feature>
<protein>
    <submittedName>
        <fullName evidence="5">Slipin family protein</fullName>
    </submittedName>
</protein>
<evidence type="ECO:0000256" key="1">
    <source>
        <dbReference type="ARBA" id="ARBA00008164"/>
    </source>
</evidence>
<dbReference type="KEGG" id="rub:GBA63_16805"/>
<dbReference type="PANTHER" id="PTHR10264:SF19">
    <property type="entry name" value="AT06885P-RELATED"/>
    <property type="match status" value="1"/>
</dbReference>
<keyword evidence="3" id="KW-0812">Transmembrane</keyword>
<keyword evidence="3" id="KW-1133">Transmembrane helix</keyword>
<name>A0A6G8QC99_9ACTN</name>
<reference evidence="5 6" key="1">
    <citation type="submission" date="2019-10" db="EMBL/GenBank/DDBJ databases">
        <title>Rubrobacter sp nov SCSIO 52090 isolated from a deep-sea sediment in the South China Sea.</title>
        <authorList>
            <person name="Chen R.W."/>
        </authorList>
    </citation>
    <scope>NUCLEOTIDE SEQUENCE [LARGE SCALE GENOMIC DNA]</scope>
    <source>
        <strain evidence="5 6">SCSIO 52909</strain>
    </source>
</reference>
<feature type="transmembrane region" description="Helical" evidence="3">
    <location>
        <begin position="12"/>
        <end position="36"/>
    </location>
</feature>
<gene>
    <name evidence="5" type="ORF">GBA63_16805</name>
</gene>
<keyword evidence="6" id="KW-1185">Reference proteome</keyword>
<dbReference type="GO" id="GO:0098552">
    <property type="term" value="C:side of membrane"/>
    <property type="evidence" value="ECO:0007669"/>
    <property type="project" value="UniProtKB-ARBA"/>
</dbReference>
<keyword evidence="3" id="KW-0472">Membrane</keyword>
<evidence type="ECO:0000313" key="5">
    <source>
        <dbReference type="EMBL" id="QIN84120.1"/>
    </source>
</evidence>
<proteinExistence type="inferred from homology"/>
<evidence type="ECO:0000259" key="4">
    <source>
        <dbReference type="SMART" id="SM00244"/>
    </source>
</evidence>
<accession>A0A6G8QC99</accession>
<dbReference type="InterPro" id="IPR043202">
    <property type="entry name" value="Band-7_stomatin-like"/>
</dbReference>
<evidence type="ECO:0000313" key="6">
    <source>
        <dbReference type="Proteomes" id="UP000501452"/>
    </source>
</evidence>
<dbReference type="Gene3D" id="3.30.479.30">
    <property type="entry name" value="Band 7 domain"/>
    <property type="match status" value="1"/>
</dbReference>
<dbReference type="CDD" id="cd08826">
    <property type="entry name" value="SPFH_eoslipins_u1"/>
    <property type="match status" value="1"/>
</dbReference>
<dbReference type="PANTHER" id="PTHR10264">
    <property type="entry name" value="BAND 7 PROTEIN-RELATED"/>
    <property type="match status" value="1"/>
</dbReference>
<dbReference type="InterPro" id="IPR036013">
    <property type="entry name" value="Band_7/SPFH_dom_sf"/>
</dbReference>
<dbReference type="AlphaFoldDB" id="A0A6G8QC99"/>
<dbReference type="SUPFAM" id="SSF117892">
    <property type="entry name" value="Band 7/SPFH domain"/>
    <property type="match status" value="1"/>
</dbReference>
<feature type="domain" description="Band 7" evidence="4">
    <location>
        <begin position="31"/>
        <end position="189"/>
    </location>
</feature>
<comment type="similarity">
    <text evidence="1">Belongs to the band 7/mec-2 family.</text>
</comment>
<evidence type="ECO:0000256" key="3">
    <source>
        <dbReference type="SAM" id="Phobius"/>
    </source>
</evidence>